<organism evidence="13 14">
    <name type="scientific">Guopingia tenuis</name>
    <dbReference type="NCBI Taxonomy" id="2763656"/>
    <lineage>
        <taxon>Bacteria</taxon>
        <taxon>Bacillati</taxon>
        <taxon>Bacillota</taxon>
        <taxon>Clostridia</taxon>
        <taxon>Christensenellales</taxon>
        <taxon>Christensenellaceae</taxon>
        <taxon>Guopingia</taxon>
    </lineage>
</organism>
<feature type="domain" description="Glycosyltransferase family 28 N-terminal" evidence="11">
    <location>
        <begin position="5"/>
        <end position="143"/>
    </location>
</feature>
<dbReference type="GO" id="GO:0050511">
    <property type="term" value="F:undecaprenyldiphospho-muramoylpentapeptide beta-N-acetylglucosaminyltransferase activity"/>
    <property type="evidence" value="ECO:0007669"/>
    <property type="project" value="UniProtKB-UniRule"/>
</dbReference>
<dbReference type="NCBIfam" id="TIGR01133">
    <property type="entry name" value="murG"/>
    <property type="match status" value="1"/>
</dbReference>
<feature type="binding site" evidence="10">
    <location>
        <begin position="12"/>
        <end position="14"/>
    </location>
    <ligand>
        <name>UDP-N-acetyl-alpha-D-glucosamine</name>
        <dbReference type="ChEBI" id="CHEBI:57705"/>
    </ligand>
</feature>
<dbReference type="GO" id="GO:0005975">
    <property type="term" value="P:carbohydrate metabolic process"/>
    <property type="evidence" value="ECO:0007669"/>
    <property type="project" value="InterPro"/>
</dbReference>
<evidence type="ECO:0000256" key="3">
    <source>
        <dbReference type="ARBA" id="ARBA00022676"/>
    </source>
</evidence>
<dbReference type="InterPro" id="IPR007235">
    <property type="entry name" value="Glyco_trans_28_C"/>
</dbReference>
<dbReference type="RefSeq" id="WP_249279521.1">
    <property type="nucleotide sequence ID" value="NZ_JACRSS010000001.1"/>
</dbReference>
<keyword evidence="7 10" id="KW-0472">Membrane</keyword>
<protein>
    <recommendedName>
        <fullName evidence="10">UDP-N-acetylglucosamine--N-acetylmuramyl-(pentapeptide) pyrophosphoryl-undecaprenol N-acetylglucosamine transferase</fullName>
        <ecNumber evidence="10">2.4.1.227</ecNumber>
    </recommendedName>
    <alternativeName>
        <fullName evidence="10">Undecaprenyl-PP-MurNAc-pentapeptide-UDPGlcNAc GlcNAc transferase</fullName>
    </alternativeName>
</protein>
<evidence type="ECO:0000256" key="1">
    <source>
        <dbReference type="ARBA" id="ARBA00022475"/>
    </source>
</evidence>
<dbReference type="Proteomes" id="UP000617951">
    <property type="component" value="Unassembled WGS sequence"/>
</dbReference>
<dbReference type="CDD" id="cd03785">
    <property type="entry name" value="GT28_MurG"/>
    <property type="match status" value="1"/>
</dbReference>
<keyword evidence="4 10" id="KW-0808">Transferase</keyword>
<comment type="caution">
    <text evidence="13">The sequence shown here is derived from an EMBL/GenBank/DDBJ whole genome shotgun (WGS) entry which is preliminary data.</text>
</comment>
<evidence type="ECO:0000259" key="12">
    <source>
        <dbReference type="Pfam" id="PF04101"/>
    </source>
</evidence>
<reference evidence="13" key="1">
    <citation type="submission" date="2020-08" db="EMBL/GenBank/DDBJ databases">
        <title>Genome public.</title>
        <authorList>
            <person name="Liu C."/>
            <person name="Sun Q."/>
        </authorList>
    </citation>
    <scope>NUCLEOTIDE SEQUENCE</scope>
    <source>
        <strain evidence="13">NSJ-63</strain>
    </source>
</reference>
<comment type="subcellular location">
    <subcellularLocation>
        <location evidence="10">Cell membrane</location>
        <topology evidence="10">Peripheral membrane protein</topology>
        <orientation evidence="10">Cytoplasmic side</orientation>
    </subcellularLocation>
</comment>
<comment type="caution">
    <text evidence="10">Lacks conserved residue(s) required for the propagation of feature annotation.</text>
</comment>
<dbReference type="SUPFAM" id="SSF53756">
    <property type="entry name" value="UDP-Glycosyltransferase/glycogen phosphorylase"/>
    <property type="match status" value="1"/>
</dbReference>
<keyword evidence="5 10" id="KW-0133">Cell shape</keyword>
<comment type="pathway">
    <text evidence="10">Cell wall biogenesis; peptidoglycan biosynthesis.</text>
</comment>
<dbReference type="Gene3D" id="3.40.50.2000">
    <property type="entry name" value="Glycogen Phosphorylase B"/>
    <property type="match status" value="2"/>
</dbReference>
<evidence type="ECO:0000256" key="9">
    <source>
        <dbReference type="ARBA" id="ARBA00023316"/>
    </source>
</evidence>
<keyword evidence="2 10" id="KW-0132">Cell division</keyword>
<dbReference type="InterPro" id="IPR006009">
    <property type="entry name" value="GlcNAc_MurG"/>
</dbReference>
<dbReference type="NCBIfam" id="NF009102">
    <property type="entry name" value="PRK12446.1"/>
    <property type="match status" value="1"/>
</dbReference>
<dbReference type="GO" id="GO:0009252">
    <property type="term" value="P:peptidoglycan biosynthetic process"/>
    <property type="evidence" value="ECO:0007669"/>
    <property type="project" value="UniProtKB-UniRule"/>
</dbReference>
<dbReference type="GO" id="GO:0051301">
    <property type="term" value="P:cell division"/>
    <property type="evidence" value="ECO:0007669"/>
    <property type="project" value="UniProtKB-KW"/>
</dbReference>
<dbReference type="InterPro" id="IPR004276">
    <property type="entry name" value="GlycoTrans_28_N"/>
</dbReference>
<evidence type="ECO:0000256" key="10">
    <source>
        <dbReference type="HAMAP-Rule" id="MF_00033"/>
    </source>
</evidence>
<comment type="similarity">
    <text evidence="10">Belongs to the glycosyltransferase 28 family. MurG subfamily.</text>
</comment>
<dbReference type="GO" id="GO:0071555">
    <property type="term" value="P:cell wall organization"/>
    <property type="evidence" value="ECO:0007669"/>
    <property type="project" value="UniProtKB-KW"/>
</dbReference>
<evidence type="ECO:0000313" key="13">
    <source>
        <dbReference type="EMBL" id="MBC8537629.1"/>
    </source>
</evidence>
<evidence type="ECO:0000256" key="5">
    <source>
        <dbReference type="ARBA" id="ARBA00022960"/>
    </source>
</evidence>
<comment type="catalytic activity">
    <reaction evidence="10">
        <text>di-trans,octa-cis-undecaprenyl diphospho-N-acetyl-alpha-D-muramoyl-L-alanyl-D-glutamyl-meso-2,6-diaminopimeloyl-D-alanyl-D-alanine + UDP-N-acetyl-alpha-D-glucosamine = di-trans,octa-cis-undecaprenyl diphospho-[N-acetyl-alpha-D-glucosaminyl-(1-&gt;4)]-N-acetyl-alpha-D-muramoyl-L-alanyl-D-glutamyl-meso-2,6-diaminopimeloyl-D-alanyl-D-alanine + UDP + H(+)</text>
        <dbReference type="Rhea" id="RHEA:31227"/>
        <dbReference type="ChEBI" id="CHEBI:15378"/>
        <dbReference type="ChEBI" id="CHEBI:57705"/>
        <dbReference type="ChEBI" id="CHEBI:58223"/>
        <dbReference type="ChEBI" id="CHEBI:61387"/>
        <dbReference type="ChEBI" id="CHEBI:61388"/>
        <dbReference type="EC" id="2.4.1.227"/>
    </reaction>
</comment>
<evidence type="ECO:0000256" key="7">
    <source>
        <dbReference type="ARBA" id="ARBA00023136"/>
    </source>
</evidence>
<evidence type="ECO:0000259" key="11">
    <source>
        <dbReference type="Pfam" id="PF03033"/>
    </source>
</evidence>
<evidence type="ECO:0000256" key="8">
    <source>
        <dbReference type="ARBA" id="ARBA00023306"/>
    </source>
</evidence>
<keyword evidence="3 10" id="KW-0328">Glycosyltransferase</keyword>
<dbReference type="EMBL" id="JACRSS010000001">
    <property type="protein sequence ID" value="MBC8537629.1"/>
    <property type="molecule type" value="Genomic_DNA"/>
</dbReference>
<dbReference type="AlphaFoldDB" id="A0A926DI02"/>
<keyword evidence="6 10" id="KW-0573">Peptidoglycan synthesis</keyword>
<feature type="binding site" evidence="10">
    <location>
        <position position="166"/>
    </location>
    <ligand>
        <name>UDP-N-acetyl-alpha-D-glucosamine</name>
        <dbReference type="ChEBI" id="CHEBI:57705"/>
    </ligand>
</feature>
<evidence type="ECO:0000256" key="4">
    <source>
        <dbReference type="ARBA" id="ARBA00022679"/>
    </source>
</evidence>
<keyword evidence="9 10" id="KW-0961">Cell wall biogenesis/degradation</keyword>
<dbReference type="GO" id="GO:0005886">
    <property type="term" value="C:plasma membrane"/>
    <property type="evidence" value="ECO:0007669"/>
    <property type="project" value="UniProtKB-SubCell"/>
</dbReference>
<evidence type="ECO:0000256" key="2">
    <source>
        <dbReference type="ARBA" id="ARBA00022618"/>
    </source>
</evidence>
<keyword evidence="8 10" id="KW-0131">Cell cycle</keyword>
<sequence length="357" mass="39131">MSKKIIMTGGGTAGHVTPNLALLPTLEKDGFSIVYIGSKKGIEREIIQEQTDLPYYAVSSGKLRRYFSFKNFVDPFKILRGYFQAKKIIRREQPDLVFSKGGYVTVPVVFAANKLQVPVVLHESDYTPGLANRLCMPKADKVCVSFEATAKHIEKGKCVVTGSPVREELFSGSREGGLRRAGFSGEKPVLLIMGGSLGAQAVNEAVDAVLDSLLETFDIIHIRGREKLNPQLEGKKGYAQYEYVSEELPDIFAAADLMISRAGANAIFEILALCLPALLIPLPREASRGDQILNAEFFRSKGFSHVLQQSDITPKTMLDAIHALHADADVLRDAMKNSGISNGTQNVIQVIYSVLEK</sequence>
<dbReference type="PANTHER" id="PTHR21015">
    <property type="entry name" value="UDP-N-ACETYLGLUCOSAMINE--N-ACETYLMURAMYL-(PENTAPEPTIDE) PYROPHOSPHORYL-UNDECAPRENOL N-ACETYLGLUCOSAMINE TRANSFERASE 1"/>
    <property type="match status" value="1"/>
</dbReference>
<accession>A0A926DI02</accession>
<feature type="binding site" evidence="10">
    <location>
        <position position="196"/>
    </location>
    <ligand>
        <name>UDP-N-acetyl-alpha-D-glucosamine</name>
        <dbReference type="ChEBI" id="CHEBI:57705"/>
    </ligand>
</feature>
<dbReference type="HAMAP" id="MF_00033">
    <property type="entry name" value="MurG"/>
    <property type="match status" value="1"/>
</dbReference>
<dbReference type="GO" id="GO:0008360">
    <property type="term" value="P:regulation of cell shape"/>
    <property type="evidence" value="ECO:0007669"/>
    <property type="project" value="UniProtKB-KW"/>
</dbReference>
<feature type="binding site" evidence="10">
    <location>
        <position position="291"/>
    </location>
    <ligand>
        <name>UDP-N-acetyl-alpha-D-glucosamine</name>
        <dbReference type="ChEBI" id="CHEBI:57705"/>
    </ligand>
</feature>
<evidence type="ECO:0000256" key="6">
    <source>
        <dbReference type="ARBA" id="ARBA00022984"/>
    </source>
</evidence>
<dbReference type="Pfam" id="PF04101">
    <property type="entry name" value="Glyco_tran_28_C"/>
    <property type="match status" value="1"/>
</dbReference>
<proteinExistence type="inferred from homology"/>
<gene>
    <name evidence="10" type="primary">murG</name>
    <name evidence="13" type="ORF">H8693_01630</name>
</gene>
<comment type="function">
    <text evidence="10">Cell wall formation. Catalyzes the transfer of a GlcNAc subunit on undecaprenyl-pyrophosphoryl-MurNAc-pentapeptide (lipid intermediate I) to form undecaprenyl-pyrophosphoryl-MurNAc-(pentapeptide)GlcNAc (lipid intermediate II).</text>
</comment>
<keyword evidence="14" id="KW-1185">Reference proteome</keyword>
<name>A0A926DI02_9FIRM</name>
<dbReference type="PANTHER" id="PTHR21015:SF27">
    <property type="entry name" value="UDP-N-ACETYLGLUCOSAMINE--N-ACETYLMURAMYL-(PENTAPEPTIDE) PYROPHOSPHORYL-UNDECAPRENOL N-ACETYLGLUCOSAMINE TRANSFERASE"/>
    <property type="match status" value="1"/>
</dbReference>
<feature type="domain" description="Glycosyl transferase family 28 C-terminal" evidence="12">
    <location>
        <begin position="189"/>
        <end position="344"/>
    </location>
</feature>
<evidence type="ECO:0000313" key="14">
    <source>
        <dbReference type="Proteomes" id="UP000617951"/>
    </source>
</evidence>
<dbReference type="EC" id="2.4.1.227" evidence="10"/>
<dbReference type="Pfam" id="PF03033">
    <property type="entry name" value="Glyco_transf_28"/>
    <property type="match status" value="1"/>
</dbReference>
<keyword evidence="1 10" id="KW-1003">Cell membrane</keyword>